<reference evidence="2 3" key="1">
    <citation type="submission" date="2020-01" db="EMBL/GenBank/DDBJ databases">
        <title>Genomes assembled from Gulf of Kutch pelagic sediment metagenomes.</title>
        <authorList>
            <person name="Chandrashekar M."/>
            <person name="Mahajan M.S."/>
            <person name="Dave K.J."/>
            <person name="Vatsa P."/>
            <person name="Nathani N.M."/>
        </authorList>
    </citation>
    <scope>NUCLEOTIDE SEQUENCE [LARGE SCALE GENOMIC DNA]</scope>
    <source>
        <strain evidence="2">KS3-K002</strain>
    </source>
</reference>
<dbReference type="InterPro" id="IPR005135">
    <property type="entry name" value="Endo/exonuclease/phosphatase"/>
</dbReference>
<dbReference type="InterPro" id="IPR038772">
    <property type="entry name" value="Sph/SMPD2-like"/>
</dbReference>
<dbReference type="Pfam" id="PF03372">
    <property type="entry name" value="Exo_endo_phos"/>
    <property type="match status" value="1"/>
</dbReference>
<proteinExistence type="predicted"/>
<sequence length="297" mass="33021">MSEKTSLRIVTFNAWALPVSIPTQDKRRRLRRLSDALASLDADIIVLQEMFDVRARRRLLGQLCPPYDTTPDARRWRRILGLMPIDATGGLLVLSRLPIEDARFIPHPADLGTKPDERLGRKGAMIVRVETALGPLTVLAIHLYAGTKPKDSLVRLAQLEPLLRTLESETDGTPVILAGDINTSPTMAYPAPPGPENPLTPEYAALIDAGFTDPLPPNPTPASRSATWVPSRNRYAALPYQETKTDERYDYVLVRPDSAREWRVKETETVLDGTGAYLSDHVGVMVELEWAANDRAR</sequence>
<feature type="domain" description="Endonuclease/exonuclease/phosphatase" evidence="1">
    <location>
        <begin position="10"/>
        <end position="281"/>
    </location>
</feature>
<gene>
    <name evidence="2" type="ORF">GWO12_09580</name>
</gene>
<name>A0AAE5CD99_9BACT</name>
<evidence type="ECO:0000313" key="3">
    <source>
        <dbReference type="Proteomes" id="UP000702544"/>
    </source>
</evidence>
<organism evidence="2 3">
    <name type="scientific">Candidatus Kutchimonas denitrificans</name>
    <dbReference type="NCBI Taxonomy" id="3056748"/>
    <lineage>
        <taxon>Bacteria</taxon>
        <taxon>Pseudomonadati</taxon>
        <taxon>Gemmatimonadota</taxon>
        <taxon>Gemmatimonadia</taxon>
        <taxon>Candidatus Palauibacterales</taxon>
        <taxon>Candidatus Palauibacteraceae</taxon>
        <taxon>Candidatus Kutchimonas</taxon>
    </lineage>
</organism>
<dbReference type="Proteomes" id="UP000702544">
    <property type="component" value="Unassembled WGS sequence"/>
</dbReference>
<dbReference type="SUPFAM" id="SSF56219">
    <property type="entry name" value="DNase I-like"/>
    <property type="match status" value="1"/>
</dbReference>
<dbReference type="PANTHER" id="PTHR16320:SF23">
    <property type="entry name" value="SPHINGOMYELINASE C 1"/>
    <property type="match status" value="1"/>
</dbReference>
<accession>A0AAE5CD99</accession>
<dbReference type="Gene3D" id="3.60.10.10">
    <property type="entry name" value="Endonuclease/exonuclease/phosphatase"/>
    <property type="match status" value="1"/>
</dbReference>
<dbReference type="InterPro" id="IPR036691">
    <property type="entry name" value="Endo/exonu/phosph_ase_sf"/>
</dbReference>
<dbReference type="AlphaFoldDB" id="A0AAE5CD99"/>
<evidence type="ECO:0000313" key="2">
    <source>
        <dbReference type="EMBL" id="NIR75344.1"/>
    </source>
</evidence>
<dbReference type="EMBL" id="JAACAK010000072">
    <property type="protein sequence ID" value="NIR75344.1"/>
    <property type="molecule type" value="Genomic_DNA"/>
</dbReference>
<protein>
    <recommendedName>
        <fullName evidence="1">Endonuclease/exonuclease/phosphatase domain-containing protein</fullName>
    </recommendedName>
</protein>
<dbReference type="GO" id="GO:0004767">
    <property type="term" value="F:sphingomyelin phosphodiesterase activity"/>
    <property type="evidence" value="ECO:0007669"/>
    <property type="project" value="InterPro"/>
</dbReference>
<dbReference type="PANTHER" id="PTHR16320">
    <property type="entry name" value="SPHINGOMYELINASE FAMILY MEMBER"/>
    <property type="match status" value="1"/>
</dbReference>
<evidence type="ECO:0000259" key="1">
    <source>
        <dbReference type="Pfam" id="PF03372"/>
    </source>
</evidence>
<comment type="caution">
    <text evidence="2">The sequence shown here is derived from an EMBL/GenBank/DDBJ whole genome shotgun (WGS) entry which is preliminary data.</text>
</comment>